<keyword evidence="5" id="KW-1185">Reference proteome</keyword>
<sequence length="198" mass="22199">MTGNAANRWRLGHPNSLMQTTTLHRLLAFCQTLIIAAVPVEPEVPDMILRLNVQNTTAMFVAYKFEPGDVSSNVTVATLRPYDAKGAMYFAVAVILLYGVSIALMIGSTLRKQEFEYEVKGFLRSYARIDQQKRKREKQRMRNTLIEKNLISLIPECTMAVAAPSLYVKSPDVTSPKPELSMASIKEEEESPITTDNN</sequence>
<accession>R7URW3</accession>
<name>R7URW3_CAPTE</name>
<dbReference type="OrthoDB" id="6085330at2759"/>
<reference evidence="3 5" key="2">
    <citation type="journal article" date="2013" name="Nature">
        <title>Insights into bilaterian evolution from three spiralian genomes.</title>
        <authorList>
            <person name="Simakov O."/>
            <person name="Marletaz F."/>
            <person name="Cho S.J."/>
            <person name="Edsinger-Gonzales E."/>
            <person name="Havlak P."/>
            <person name="Hellsten U."/>
            <person name="Kuo D.H."/>
            <person name="Larsson T."/>
            <person name="Lv J."/>
            <person name="Arendt D."/>
            <person name="Savage R."/>
            <person name="Osoegawa K."/>
            <person name="de Jong P."/>
            <person name="Grimwood J."/>
            <person name="Chapman J.A."/>
            <person name="Shapiro H."/>
            <person name="Aerts A."/>
            <person name="Otillar R.P."/>
            <person name="Terry A.Y."/>
            <person name="Boore J.L."/>
            <person name="Grigoriev I.V."/>
            <person name="Lindberg D.R."/>
            <person name="Seaver E.C."/>
            <person name="Weisblat D.A."/>
            <person name="Putnam N.H."/>
            <person name="Rokhsar D.S."/>
        </authorList>
    </citation>
    <scope>NUCLEOTIDE SEQUENCE</scope>
    <source>
        <strain evidence="3 5">I ESC-2004</strain>
    </source>
</reference>
<feature type="transmembrane region" description="Helical" evidence="2">
    <location>
        <begin position="87"/>
        <end position="106"/>
    </location>
</feature>
<evidence type="ECO:0000256" key="2">
    <source>
        <dbReference type="SAM" id="Phobius"/>
    </source>
</evidence>
<reference evidence="5" key="1">
    <citation type="submission" date="2012-12" db="EMBL/GenBank/DDBJ databases">
        <authorList>
            <person name="Hellsten U."/>
            <person name="Grimwood J."/>
            <person name="Chapman J.A."/>
            <person name="Shapiro H."/>
            <person name="Aerts A."/>
            <person name="Otillar R.P."/>
            <person name="Terry A.Y."/>
            <person name="Boore J.L."/>
            <person name="Simakov O."/>
            <person name="Marletaz F."/>
            <person name="Cho S.-J."/>
            <person name="Edsinger-Gonzales E."/>
            <person name="Havlak P."/>
            <person name="Kuo D.-H."/>
            <person name="Larsson T."/>
            <person name="Lv J."/>
            <person name="Arendt D."/>
            <person name="Savage R."/>
            <person name="Osoegawa K."/>
            <person name="de Jong P."/>
            <person name="Lindberg D.R."/>
            <person name="Seaver E.C."/>
            <person name="Weisblat D.A."/>
            <person name="Putnam N.H."/>
            <person name="Grigoriev I.V."/>
            <person name="Rokhsar D.S."/>
        </authorList>
    </citation>
    <scope>NUCLEOTIDE SEQUENCE</scope>
    <source>
        <strain evidence="5">I ESC-2004</strain>
    </source>
</reference>
<evidence type="ECO:0000313" key="3">
    <source>
        <dbReference type="EMBL" id="ELU08888.1"/>
    </source>
</evidence>
<keyword evidence="2" id="KW-0472">Membrane</keyword>
<keyword evidence="2" id="KW-0812">Transmembrane</keyword>
<organism evidence="3">
    <name type="scientific">Capitella teleta</name>
    <name type="common">Polychaete worm</name>
    <dbReference type="NCBI Taxonomy" id="283909"/>
    <lineage>
        <taxon>Eukaryota</taxon>
        <taxon>Metazoa</taxon>
        <taxon>Spiralia</taxon>
        <taxon>Lophotrochozoa</taxon>
        <taxon>Annelida</taxon>
        <taxon>Polychaeta</taxon>
        <taxon>Sedentaria</taxon>
        <taxon>Scolecida</taxon>
        <taxon>Capitellidae</taxon>
        <taxon>Capitella</taxon>
    </lineage>
</organism>
<evidence type="ECO:0000313" key="5">
    <source>
        <dbReference type="Proteomes" id="UP000014760"/>
    </source>
</evidence>
<dbReference type="EMBL" id="KB298688">
    <property type="protein sequence ID" value="ELU08888.1"/>
    <property type="molecule type" value="Genomic_DNA"/>
</dbReference>
<proteinExistence type="predicted"/>
<dbReference type="EnsemblMetazoa" id="CapteT206958">
    <property type="protein sequence ID" value="CapteP206958"/>
    <property type="gene ID" value="CapteG206958"/>
</dbReference>
<dbReference type="AlphaFoldDB" id="R7URW3"/>
<dbReference type="HOGENOM" id="CLU_1379294_0_0_1"/>
<dbReference type="EMBL" id="AMQN01001028">
    <property type="status" value="NOT_ANNOTATED_CDS"/>
    <property type="molecule type" value="Genomic_DNA"/>
</dbReference>
<reference evidence="4" key="3">
    <citation type="submission" date="2015-06" db="UniProtKB">
        <authorList>
            <consortium name="EnsemblMetazoa"/>
        </authorList>
    </citation>
    <scope>IDENTIFICATION</scope>
</reference>
<protein>
    <submittedName>
        <fullName evidence="3 4">Uncharacterized protein</fullName>
    </submittedName>
</protein>
<dbReference type="Proteomes" id="UP000014760">
    <property type="component" value="Unassembled WGS sequence"/>
</dbReference>
<evidence type="ECO:0000313" key="4">
    <source>
        <dbReference type="EnsemblMetazoa" id="CapteP206958"/>
    </source>
</evidence>
<gene>
    <name evidence="3" type="ORF">CAPTEDRAFT_206958</name>
</gene>
<evidence type="ECO:0000256" key="1">
    <source>
        <dbReference type="SAM" id="MobiDB-lite"/>
    </source>
</evidence>
<keyword evidence="2" id="KW-1133">Transmembrane helix</keyword>
<feature type="region of interest" description="Disordered" evidence="1">
    <location>
        <begin position="171"/>
        <end position="198"/>
    </location>
</feature>